<evidence type="ECO:0000313" key="2">
    <source>
        <dbReference type="Proteomes" id="UP000076858"/>
    </source>
</evidence>
<name>A0A165A9X1_9CRUS</name>
<protein>
    <submittedName>
        <fullName evidence="1">Uncharacterized protein</fullName>
    </submittedName>
</protein>
<accession>A0A165A9X1</accession>
<organism evidence="1 2">
    <name type="scientific">Daphnia magna</name>
    <dbReference type="NCBI Taxonomy" id="35525"/>
    <lineage>
        <taxon>Eukaryota</taxon>
        <taxon>Metazoa</taxon>
        <taxon>Ecdysozoa</taxon>
        <taxon>Arthropoda</taxon>
        <taxon>Crustacea</taxon>
        <taxon>Branchiopoda</taxon>
        <taxon>Diplostraca</taxon>
        <taxon>Cladocera</taxon>
        <taxon>Anomopoda</taxon>
        <taxon>Daphniidae</taxon>
        <taxon>Daphnia</taxon>
    </lineage>
</organism>
<gene>
    <name evidence="1" type="ORF">APZ42_016962</name>
</gene>
<comment type="caution">
    <text evidence="1">The sequence shown here is derived from an EMBL/GenBank/DDBJ whole genome shotgun (WGS) entry which is preliminary data.</text>
</comment>
<proteinExistence type="predicted"/>
<dbReference type="EMBL" id="LRGB01000642">
    <property type="protein sequence ID" value="KZS17351.1"/>
    <property type="molecule type" value="Genomic_DNA"/>
</dbReference>
<evidence type="ECO:0000313" key="1">
    <source>
        <dbReference type="EMBL" id="KZS17351.1"/>
    </source>
</evidence>
<sequence>MLVHTLNKTRSIPSLSRLSFCPVFFKSFYAFTVERSRQTHSFSFPSLRHLLKMLSSFFIECFSLFSTVDALLR</sequence>
<dbReference type="Proteomes" id="UP000076858">
    <property type="component" value="Unassembled WGS sequence"/>
</dbReference>
<reference evidence="1 2" key="1">
    <citation type="submission" date="2016-03" db="EMBL/GenBank/DDBJ databases">
        <title>EvidentialGene: Evidence-directed Construction of Genes on Genomes.</title>
        <authorList>
            <person name="Gilbert D.G."/>
            <person name="Choi J.-H."/>
            <person name="Mockaitis K."/>
            <person name="Colbourne J."/>
            <person name="Pfrender M."/>
        </authorList>
    </citation>
    <scope>NUCLEOTIDE SEQUENCE [LARGE SCALE GENOMIC DNA]</scope>
    <source>
        <strain evidence="1 2">Xinb3</strain>
        <tissue evidence="1">Complete organism</tissue>
    </source>
</reference>
<keyword evidence="2" id="KW-1185">Reference proteome</keyword>
<dbReference type="AlphaFoldDB" id="A0A165A9X1"/>